<organism evidence="1">
    <name type="scientific">marine sediment metagenome</name>
    <dbReference type="NCBI Taxonomy" id="412755"/>
    <lineage>
        <taxon>unclassified sequences</taxon>
        <taxon>metagenomes</taxon>
        <taxon>ecological metagenomes</taxon>
    </lineage>
</organism>
<comment type="caution">
    <text evidence="1">The sequence shown here is derived from an EMBL/GenBank/DDBJ whole genome shotgun (WGS) entry which is preliminary data.</text>
</comment>
<proteinExistence type="predicted"/>
<accession>X1VH01</accession>
<dbReference type="AlphaFoldDB" id="X1VH01"/>
<reference evidence="1" key="1">
    <citation type="journal article" date="2014" name="Front. Microbiol.">
        <title>High frequency of phylogenetically diverse reductive dehalogenase-homologous genes in deep subseafloor sedimentary metagenomes.</title>
        <authorList>
            <person name="Kawai M."/>
            <person name="Futagami T."/>
            <person name="Toyoda A."/>
            <person name="Takaki Y."/>
            <person name="Nishi S."/>
            <person name="Hori S."/>
            <person name="Arai W."/>
            <person name="Tsubouchi T."/>
            <person name="Morono Y."/>
            <person name="Uchiyama I."/>
            <person name="Ito T."/>
            <person name="Fujiyama A."/>
            <person name="Inagaki F."/>
            <person name="Takami H."/>
        </authorList>
    </citation>
    <scope>NUCLEOTIDE SEQUENCE</scope>
    <source>
        <strain evidence="1">Expedition CK06-06</strain>
    </source>
</reference>
<feature type="non-terminal residue" evidence="1">
    <location>
        <position position="1"/>
    </location>
</feature>
<name>X1VH01_9ZZZZ</name>
<gene>
    <name evidence="1" type="ORF">S12H4_51450</name>
</gene>
<sequence>GPGHGTARAVRFCRRGRALVEEEWIIYMSSQFFQISG</sequence>
<evidence type="ECO:0000313" key="1">
    <source>
        <dbReference type="EMBL" id="GAJ14026.1"/>
    </source>
</evidence>
<protein>
    <submittedName>
        <fullName evidence="1">Uncharacterized protein</fullName>
    </submittedName>
</protein>
<dbReference type="EMBL" id="BARW01032516">
    <property type="protein sequence ID" value="GAJ14026.1"/>
    <property type="molecule type" value="Genomic_DNA"/>
</dbReference>